<protein>
    <recommendedName>
        <fullName evidence="4">DUF834 domain-containing protein</fullName>
    </recommendedName>
</protein>
<reference evidence="3" key="1">
    <citation type="submission" date="2013-06" db="EMBL/GenBank/DDBJ databases">
        <authorList>
            <person name="Zhao Q."/>
        </authorList>
    </citation>
    <scope>NUCLEOTIDE SEQUENCE</scope>
    <source>
        <strain evidence="3">cv. W1943</strain>
    </source>
</reference>
<feature type="compositionally biased region" description="Basic residues" evidence="1">
    <location>
        <begin position="19"/>
        <end position="34"/>
    </location>
</feature>
<dbReference type="AlphaFoldDB" id="A0A0E0QF61"/>
<dbReference type="EnsemblPlants" id="ORUFI08G05430.1">
    <property type="protein sequence ID" value="ORUFI08G05430.1"/>
    <property type="gene ID" value="ORUFI08G05430"/>
</dbReference>
<keyword evidence="3" id="KW-1185">Reference proteome</keyword>
<evidence type="ECO:0000256" key="1">
    <source>
        <dbReference type="SAM" id="MobiDB-lite"/>
    </source>
</evidence>
<accession>A0A0E0QF61</accession>
<dbReference type="Gramene" id="ORUFI08G05430.1">
    <property type="protein sequence ID" value="ORUFI08G05430.1"/>
    <property type="gene ID" value="ORUFI08G05430"/>
</dbReference>
<organism evidence="2 3">
    <name type="scientific">Oryza rufipogon</name>
    <name type="common">Brownbeard rice</name>
    <name type="synonym">Asian wild rice</name>
    <dbReference type="NCBI Taxonomy" id="4529"/>
    <lineage>
        <taxon>Eukaryota</taxon>
        <taxon>Viridiplantae</taxon>
        <taxon>Streptophyta</taxon>
        <taxon>Embryophyta</taxon>
        <taxon>Tracheophyta</taxon>
        <taxon>Spermatophyta</taxon>
        <taxon>Magnoliopsida</taxon>
        <taxon>Liliopsida</taxon>
        <taxon>Poales</taxon>
        <taxon>Poaceae</taxon>
        <taxon>BOP clade</taxon>
        <taxon>Oryzoideae</taxon>
        <taxon>Oryzeae</taxon>
        <taxon>Oryzinae</taxon>
        <taxon>Oryza</taxon>
    </lineage>
</organism>
<proteinExistence type="predicted"/>
<evidence type="ECO:0000313" key="2">
    <source>
        <dbReference type="EnsemblPlants" id="ORUFI08G05430.1"/>
    </source>
</evidence>
<reference evidence="2" key="2">
    <citation type="submission" date="2015-06" db="UniProtKB">
        <authorList>
            <consortium name="EnsemblPlants"/>
        </authorList>
    </citation>
    <scope>IDENTIFICATION</scope>
</reference>
<feature type="region of interest" description="Disordered" evidence="1">
    <location>
        <begin position="1"/>
        <end position="72"/>
    </location>
</feature>
<feature type="region of interest" description="Disordered" evidence="1">
    <location>
        <begin position="84"/>
        <end position="122"/>
    </location>
</feature>
<evidence type="ECO:0008006" key="4">
    <source>
        <dbReference type="Google" id="ProtNLM"/>
    </source>
</evidence>
<feature type="compositionally biased region" description="Basic and acidic residues" evidence="1">
    <location>
        <begin position="107"/>
        <end position="122"/>
    </location>
</feature>
<name>A0A0E0QF61_ORYRU</name>
<dbReference type="HOGENOM" id="CLU_2030556_0_0_1"/>
<sequence length="122" mass="13417">MAHGKDAHDEDRGWERPRLRFSARRRRRRRRQRKGTTSWASVDCGGGGASGRPCLRRRRLGATSAPGGGWGRRRLRLRPAAVDGEAPAVGKTSPLVQCAPAAEGDDDARSESRVERVMTDEA</sequence>
<feature type="compositionally biased region" description="Basic and acidic residues" evidence="1">
    <location>
        <begin position="1"/>
        <end position="18"/>
    </location>
</feature>
<evidence type="ECO:0000313" key="3">
    <source>
        <dbReference type="Proteomes" id="UP000008022"/>
    </source>
</evidence>
<dbReference type="Proteomes" id="UP000008022">
    <property type="component" value="Unassembled WGS sequence"/>
</dbReference>